<keyword evidence="1" id="KW-0472">Membrane</keyword>
<feature type="transmembrane region" description="Helical" evidence="1">
    <location>
        <begin position="301"/>
        <end position="322"/>
    </location>
</feature>
<keyword evidence="1" id="KW-1133">Transmembrane helix</keyword>
<name>A0A8H4AMS4_GIGMA</name>
<accession>A0A8H4AMS4</accession>
<proteinExistence type="predicted"/>
<sequence length="466" mass="52598">MSHSSQKNEKNGIPIDTSSYFEEIQAKEGKAKFIILTFLTLLTVVYGGWNVYRMIEAVNSPVVSLRSVIRSSIPVPGIVLCGTTLDRPVLCYKSAFNAADDNYQLGASCNEYLTNDRMDATRFVNMRGFDNLTQQHCYIFNPNPNNRSSGTNSLVFDNSTQKIALALWSNEAANNTLGAITQDRWYFFGTFNELEDPTFVKFQIVKMPAISYIYFNRIEKYDVVKTDALTGGGTSSGAQTLPGATIVYDTAFTSFAIEGFQVDSHLWVLFRIIPSNYVTNVKTNSQEYPVQIWFSRVEFSLFQLAANMGGFISILSAAYFILLGSQRVNPWGVVQRYILKSVPPPPEFGTFASKLYTENSNIRPHDTEANFSNNSIRHTSGSGLSLFNVQTHQSGVSQPDTPEQQLHREYMERYIEPSPSSEMDDPRINKIRNELRAEVQRTIANELAKLKLFLSKYYLKDVIKIN</sequence>
<organism evidence="2 3">
    <name type="scientific">Gigaspora margarita</name>
    <dbReference type="NCBI Taxonomy" id="4874"/>
    <lineage>
        <taxon>Eukaryota</taxon>
        <taxon>Fungi</taxon>
        <taxon>Fungi incertae sedis</taxon>
        <taxon>Mucoromycota</taxon>
        <taxon>Glomeromycotina</taxon>
        <taxon>Glomeromycetes</taxon>
        <taxon>Diversisporales</taxon>
        <taxon>Gigasporaceae</taxon>
        <taxon>Gigaspora</taxon>
    </lineage>
</organism>
<keyword evidence="1" id="KW-0812">Transmembrane</keyword>
<dbReference type="OrthoDB" id="5594682at2759"/>
<dbReference type="EMBL" id="WTPW01000411">
    <property type="protein sequence ID" value="KAF0514315.1"/>
    <property type="molecule type" value="Genomic_DNA"/>
</dbReference>
<comment type="caution">
    <text evidence="2">The sequence shown here is derived from an EMBL/GenBank/DDBJ whole genome shotgun (WGS) entry which is preliminary data.</text>
</comment>
<evidence type="ECO:0000256" key="1">
    <source>
        <dbReference type="SAM" id="Phobius"/>
    </source>
</evidence>
<dbReference type="Proteomes" id="UP000439903">
    <property type="component" value="Unassembled WGS sequence"/>
</dbReference>
<keyword evidence="2" id="KW-0670">Pyruvate</keyword>
<reference evidence="2 3" key="1">
    <citation type="journal article" date="2019" name="Environ. Microbiol.">
        <title>At the nexus of three kingdoms: the genome of the mycorrhizal fungus Gigaspora margarita provides insights into plant, endobacterial and fungal interactions.</title>
        <authorList>
            <person name="Venice F."/>
            <person name="Ghignone S."/>
            <person name="Salvioli di Fossalunga A."/>
            <person name="Amselem J."/>
            <person name="Novero M."/>
            <person name="Xianan X."/>
            <person name="Sedzielewska Toro K."/>
            <person name="Morin E."/>
            <person name="Lipzen A."/>
            <person name="Grigoriev I.V."/>
            <person name="Henrissat B."/>
            <person name="Martin F.M."/>
            <person name="Bonfante P."/>
        </authorList>
    </citation>
    <scope>NUCLEOTIDE SEQUENCE [LARGE SCALE GENOMIC DNA]</scope>
    <source>
        <strain evidence="2 3">BEG34</strain>
    </source>
</reference>
<evidence type="ECO:0000313" key="2">
    <source>
        <dbReference type="EMBL" id="KAF0514315.1"/>
    </source>
</evidence>
<gene>
    <name evidence="2" type="ORF">F8M41_017680</name>
</gene>
<dbReference type="AlphaFoldDB" id="A0A8H4AMS4"/>
<feature type="transmembrane region" description="Helical" evidence="1">
    <location>
        <begin position="33"/>
        <end position="52"/>
    </location>
</feature>
<evidence type="ECO:0000313" key="3">
    <source>
        <dbReference type="Proteomes" id="UP000439903"/>
    </source>
</evidence>
<keyword evidence="3" id="KW-1185">Reference proteome</keyword>
<protein>
    <submittedName>
        <fullName evidence="2">Glyoxylate/hydroxypyruvate reductase</fullName>
    </submittedName>
</protein>